<dbReference type="WBParaSite" id="HPBE_0001708301-mRNA-1">
    <property type="protein sequence ID" value="HPBE_0001708301-mRNA-1"/>
    <property type="gene ID" value="HPBE_0001708301"/>
</dbReference>
<reference evidence="1 2" key="1">
    <citation type="submission" date="2018-11" db="EMBL/GenBank/DDBJ databases">
        <authorList>
            <consortium name="Pathogen Informatics"/>
        </authorList>
    </citation>
    <scope>NUCLEOTIDE SEQUENCE [LARGE SCALE GENOMIC DNA]</scope>
</reference>
<proteinExistence type="predicted"/>
<sequence length="121" mass="13774">MGPTTVSYDTAKVWFQKFRNENLCSANKLRSERPDAVNEVRLLELVLEDHQRCTSELAEDAECSHTTRAQHLRGLGKTCRHGARMPYEHSGHQLQVRKDACMNFLTLLQNFWIYPGPGGGT</sequence>
<protein>
    <submittedName>
        <fullName evidence="3">HTH_48 domain-containing protein</fullName>
    </submittedName>
</protein>
<evidence type="ECO:0000313" key="1">
    <source>
        <dbReference type="EMBL" id="VDP07894.1"/>
    </source>
</evidence>
<dbReference type="Proteomes" id="UP000050761">
    <property type="component" value="Unassembled WGS sequence"/>
</dbReference>
<accession>A0A3P8BQE6</accession>
<gene>
    <name evidence="1" type="ORF">HPBE_LOCUS17082</name>
</gene>
<organism evidence="2 3">
    <name type="scientific">Heligmosomoides polygyrus</name>
    <name type="common">Parasitic roundworm</name>
    <dbReference type="NCBI Taxonomy" id="6339"/>
    <lineage>
        <taxon>Eukaryota</taxon>
        <taxon>Metazoa</taxon>
        <taxon>Ecdysozoa</taxon>
        <taxon>Nematoda</taxon>
        <taxon>Chromadorea</taxon>
        <taxon>Rhabditida</taxon>
        <taxon>Rhabditina</taxon>
        <taxon>Rhabditomorpha</taxon>
        <taxon>Strongyloidea</taxon>
        <taxon>Heligmosomidae</taxon>
        <taxon>Heligmosomoides</taxon>
    </lineage>
</organism>
<keyword evidence="2" id="KW-1185">Reference proteome</keyword>
<dbReference type="EMBL" id="UZAH01029789">
    <property type="protein sequence ID" value="VDP07894.1"/>
    <property type="molecule type" value="Genomic_DNA"/>
</dbReference>
<name>A0A183G5Y6_HELPZ</name>
<accession>A0A183G5Y6</accession>
<dbReference type="OrthoDB" id="5875589at2759"/>
<dbReference type="AlphaFoldDB" id="A0A183G5Y6"/>
<evidence type="ECO:0000313" key="3">
    <source>
        <dbReference type="WBParaSite" id="HPBE_0001708301-mRNA-1"/>
    </source>
</evidence>
<reference evidence="3" key="2">
    <citation type="submission" date="2019-09" db="UniProtKB">
        <authorList>
            <consortium name="WormBaseParasite"/>
        </authorList>
    </citation>
    <scope>IDENTIFICATION</scope>
</reference>
<evidence type="ECO:0000313" key="2">
    <source>
        <dbReference type="Proteomes" id="UP000050761"/>
    </source>
</evidence>